<comment type="caution">
    <text evidence="2">The sequence shown here is derived from an EMBL/GenBank/DDBJ whole genome shotgun (WGS) entry which is preliminary data.</text>
</comment>
<dbReference type="Proteomes" id="UP000230233">
    <property type="component" value="Chromosome II"/>
</dbReference>
<dbReference type="AlphaFoldDB" id="A0A2G5UWD3"/>
<feature type="region of interest" description="Disordered" evidence="1">
    <location>
        <begin position="164"/>
        <end position="214"/>
    </location>
</feature>
<gene>
    <name evidence="2" type="primary">Cnig_chr_II.g4251</name>
    <name evidence="2" type="ORF">B9Z55_004251</name>
</gene>
<dbReference type="EMBL" id="PDUG01000002">
    <property type="protein sequence ID" value="PIC43566.1"/>
    <property type="molecule type" value="Genomic_DNA"/>
</dbReference>
<feature type="region of interest" description="Disordered" evidence="1">
    <location>
        <begin position="120"/>
        <end position="148"/>
    </location>
</feature>
<sequence length="231" mass="26233">MLREIRNKEKRINRTLDSFQANVKDAFIESQSIKAVHLSTELCFRMAGLILDSNDLNSMALQNMVNGVTKQLRESINVMTRINKRLRHPSDVYDLANVIRKNLNGLLNFWNSVLGEVERRDREQRNAPPTNDVKLDDMSKFNDGMGGRIQMEGLDERENERLAGQYPSSQPAINVRCSSPQKPRKTSRRGPIGRETLATEHQKTPAEQTDDASEVVLTSSKILLVWPQSSS</sequence>
<evidence type="ECO:0000313" key="2">
    <source>
        <dbReference type="EMBL" id="PIC43566.1"/>
    </source>
</evidence>
<evidence type="ECO:0000313" key="3">
    <source>
        <dbReference type="Proteomes" id="UP000230233"/>
    </source>
</evidence>
<keyword evidence="3" id="KW-1185">Reference proteome</keyword>
<proteinExistence type="predicted"/>
<accession>A0A2G5UWD3</accession>
<organism evidence="2 3">
    <name type="scientific">Caenorhabditis nigoni</name>
    <dbReference type="NCBI Taxonomy" id="1611254"/>
    <lineage>
        <taxon>Eukaryota</taxon>
        <taxon>Metazoa</taxon>
        <taxon>Ecdysozoa</taxon>
        <taxon>Nematoda</taxon>
        <taxon>Chromadorea</taxon>
        <taxon>Rhabditida</taxon>
        <taxon>Rhabditina</taxon>
        <taxon>Rhabditomorpha</taxon>
        <taxon>Rhabditoidea</taxon>
        <taxon>Rhabditidae</taxon>
        <taxon>Peloderinae</taxon>
        <taxon>Caenorhabditis</taxon>
    </lineage>
</organism>
<evidence type="ECO:0000256" key="1">
    <source>
        <dbReference type="SAM" id="MobiDB-lite"/>
    </source>
</evidence>
<name>A0A2G5UWD3_9PELO</name>
<feature type="compositionally biased region" description="Polar residues" evidence="1">
    <location>
        <begin position="166"/>
        <end position="181"/>
    </location>
</feature>
<reference evidence="3" key="1">
    <citation type="submission" date="2017-10" db="EMBL/GenBank/DDBJ databases">
        <title>Rapid genome shrinkage in a self-fertile nematode reveals novel sperm competition proteins.</title>
        <authorList>
            <person name="Yin D."/>
            <person name="Schwarz E.M."/>
            <person name="Thomas C.G."/>
            <person name="Felde R.L."/>
            <person name="Korf I.F."/>
            <person name="Cutter A.D."/>
            <person name="Schartner C.M."/>
            <person name="Ralston E.J."/>
            <person name="Meyer B.J."/>
            <person name="Haag E.S."/>
        </authorList>
    </citation>
    <scope>NUCLEOTIDE SEQUENCE [LARGE SCALE GENOMIC DNA]</scope>
    <source>
        <strain evidence="3">JU1422</strain>
    </source>
</reference>
<protein>
    <submittedName>
        <fullName evidence="2">Uncharacterized protein</fullName>
    </submittedName>
</protein>